<sequence length="381" mass="44216">MTKYQEVVEGIEARRKNTYNCIPTHFERLSPYFPGIERKTYYLATASSGVGKSKFSREAAIYGPLKFLEEHPECDFTYHPFYISLEETEEQFVLNGILSRLALEDGIELDMMTLKGVGVNRHKLTDYVMERIRAHQAYFEDLMKKVTFVDTVRNPTGIYYLMREYAWKVGKFYKKGVHVTDPKGSWDTYIPDNPKEIVMVIVDHLSLLATEKKEDRMMSLTETMDYFSNHYAIHMRNKLHMSVWVVQQQSADKERVEHTFKGVKIEEKLEPSLDGLGDSKKTQRDVDYAFGLFAPNRYDIPTHRGYSVTLLQDRYRSLSILKSREAPPGARIGLYFRGDLNTFEELPPAKEMNDLMSGEPDPDKYRPYLPKKGLGKTTFSP</sequence>
<organism evidence="2 3">
    <name type="scientific">Hymenobacter mellowenesis</name>
    <dbReference type="NCBI Taxonomy" id="3063995"/>
    <lineage>
        <taxon>Bacteria</taxon>
        <taxon>Pseudomonadati</taxon>
        <taxon>Bacteroidota</taxon>
        <taxon>Cytophagia</taxon>
        <taxon>Cytophagales</taxon>
        <taxon>Hymenobacteraceae</taxon>
        <taxon>Hymenobacter</taxon>
    </lineage>
</organism>
<comment type="caution">
    <text evidence="2">The sequence shown here is derived from an EMBL/GenBank/DDBJ whole genome shotgun (WGS) entry which is preliminary data.</text>
</comment>
<keyword evidence="3" id="KW-1185">Reference proteome</keyword>
<accession>A0ABT9ACU9</accession>
<proteinExistence type="predicted"/>
<gene>
    <name evidence="2" type="ORF">Q5H92_15005</name>
</gene>
<reference evidence="2" key="1">
    <citation type="submission" date="2023-07" db="EMBL/GenBank/DDBJ databases">
        <authorList>
            <person name="Kim M.K."/>
        </authorList>
    </citation>
    <scope>NUCLEOTIDE SEQUENCE</scope>
    <source>
        <strain evidence="2">M29</strain>
    </source>
</reference>
<dbReference type="Gene3D" id="3.40.50.300">
    <property type="entry name" value="P-loop containing nucleotide triphosphate hydrolases"/>
    <property type="match status" value="1"/>
</dbReference>
<evidence type="ECO:0000313" key="2">
    <source>
        <dbReference type="EMBL" id="MDO7847676.1"/>
    </source>
</evidence>
<dbReference type="EMBL" id="JAUQSX010000007">
    <property type="protein sequence ID" value="MDO7847676.1"/>
    <property type="molecule type" value="Genomic_DNA"/>
</dbReference>
<evidence type="ECO:0008006" key="4">
    <source>
        <dbReference type="Google" id="ProtNLM"/>
    </source>
</evidence>
<evidence type="ECO:0000313" key="3">
    <source>
        <dbReference type="Proteomes" id="UP001167796"/>
    </source>
</evidence>
<feature type="region of interest" description="Disordered" evidence="1">
    <location>
        <begin position="348"/>
        <end position="381"/>
    </location>
</feature>
<dbReference type="Proteomes" id="UP001167796">
    <property type="component" value="Unassembled WGS sequence"/>
</dbReference>
<evidence type="ECO:0000256" key="1">
    <source>
        <dbReference type="SAM" id="MobiDB-lite"/>
    </source>
</evidence>
<dbReference type="SUPFAM" id="SSF52540">
    <property type="entry name" value="P-loop containing nucleoside triphosphate hydrolases"/>
    <property type="match status" value="1"/>
</dbReference>
<protein>
    <recommendedName>
        <fullName evidence="4">SF4 helicase domain-containing protein</fullName>
    </recommendedName>
</protein>
<dbReference type="RefSeq" id="WP_305012356.1">
    <property type="nucleotide sequence ID" value="NZ_JAUQSX010000007.1"/>
</dbReference>
<dbReference type="InterPro" id="IPR027417">
    <property type="entry name" value="P-loop_NTPase"/>
</dbReference>
<name>A0ABT9ACU9_9BACT</name>